<comment type="caution">
    <text evidence="1">The sequence shown here is derived from an EMBL/GenBank/DDBJ whole genome shotgun (WGS) entry which is preliminary data.</text>
</comment>
<accession>A0A9P7MUQ6</accession>
<dbReference type="Proteomes" id="UP000784919">
    <property type="component" value="Unassembled WGS sequence"/>
</dbReference>
<proteinExistence type="predicted"/>
<organism evidence="1 2">
    <name type="scientific">Claviceps arundinis</name>
    <dbReference type="NCBI Taxonomy" id="1623583"/>
    <lineage>
        <taxon>Eukaryota</taxon>
        <taxon>Fungi</taxon>
        <taxon>Dikarya</taxon>
        <taxon>Ascomycota</taxon>
        <taxon>Pezizomycotina</taxon>
        <taxon>Sordariomycetes</taxon>
        <taxon>Hypocreomycetidae</taxon>
        <taxon>Hypocreales</taxon>
        <taxon>Clavicipitaceae</taxon>
        <taxon>Claviceps</taxon>
    </lineage>
</organism>
<name>A0A9P7MUQ6_9HYPO</name>
<gene>
    <name evidence="1" type="ORF">E4U56_007266</name>
</gene>
<evidence type="ECO:0000313" key="1">
    <source>
        <dbReference type="EMBL" id="KAG5970796.1"/>
    </source>
</evidence>
<dbReference type="AlphaFoldDB" id="A0A9P7MUQ6"/>
<reference evidence="1" key="1">
    <citation type="journal article" date="2020" name="bioRxiv">
        <title>Whole genome comparisons of ergot fungi reveals the divergence and evolution of species within the genus Claviceps are the result of varying mechanisms driving genome evolution and host range expansion.</title>
        <authorList>
            <person name="Wyka S.A."/>
            <person name="Mondo S.J."/>
            <person name="Liu M."/>
            <person name="Dettman J."/>
            <person name="Nalam V."/>
            <person name="Broders K.D."/>
        </authorList>
    </citation>
    <scope>NUCLEOTIDE SEQUENCE</scope>
    <source>
        <strain evidence="1">CCC 1102</strain>
    </source>
</reference>
<dbReference type="OrthoDB" id="411394at2759"/>
<evidence type="ECO:0000313" key="2">
    <source>
        <dbReference type="Proteomes" id="UP000784919"/>
    </source>
</evidence>
<sequence length="124" mass="14493">MDQNAASMASCLQEVENEMRVIRQQLQSQHQKIQYYCQQIQDRDRQTRPSAFLEHVDNCHSMLYSKLSVEPNPELRSKGTTTAIHDKARPVIVKQWIGFPEKQTALFDEISNAFSTDHRVFLRE</sequence>
<dbReference type="EMBL" id="SRPS01000068">
    <property type="protein sequence ID" value="KAG5970796.1"/>
    <property type="molecule type" value="Genomic_DNA"/>
</dbReference>
<protein>
    <submittedName>
        <fullName evidence="1">Uncharacterized protein</fullName>
    </submittedName>
</protein>